<dbReference type="InterPro" id="IPR041532">
    <property type="entry name" value="RlmI-like_PUA"/>
</dbReference>
<dbReference type="GO" id="GO:0005737">
    <property type="term" value="C:cytoplasm"/>
    <property type="evidence" value="ECO:0007669"/>
    <property type="project" value="UniProtKB-SubCell"/>
</dbReference>
<keyword evidence="5" id="KW-0949">S-adenosyl-L-methionine</keyword>
<dbReference type="SUPFAM" id="SSF53335">
    <property type="entry name" value="S-adenosyl-L-methionine-dependent methyltransferases"/>
    <property type="match status" value="1"/>
</dbReference>
<keyword evidence="3" id="KW-0489">Methyltransferase</keyword>
<dbReference type="Pfam" id="PF10672">
    <property type="entry name" value="Methyltrans_SAM"/>
    <property type="match status" value="1"/>
</dbReference>
<evidence type="ECO:0000256" key="4">
    <source>
        <dbReference type="ARBA" id="ARBA00022679"/>
    </source>
</evidence>
<evidence type="ECO:0000313" key="10">
    <source>
        <dbReference type="Proteomes" id="UP000094828"/>
    </source>
</evidence>
<feature type="compositionally biased region" description="Basic and acidic residues" evidence="6">
    <location>
        <begin position="39"/>
        <end position="56"/>
    </location>
</feature>
<keyword evidence="2" id="KW-0963">Cytoplasm</keyword>
<evidence type="ECO:0008006" key="11">
    <source>
        <dbReference type="Google" id="ProtNLM"/>
    </source>
</evidence>
<keyword evidence="10" id="KW-1185">Reference proteome</keyword>
<dbReference type="CDD" id="cd11572">
    <property type="entry name" value="RlmI_M_like"/>
    <property type="match status" value="1"/>
</dbReference>
<dbReference type="Gene3D" id="3.30.750.80">
    <property type="entry name" value="RNA methyltransferase domain (HRMD) like"/>
    <property type="match status" value="1"/>
</dbReference>
<dbReference type="CDD" id="cd02440">
    <property type="entry name" value="AdoMet_MTases"/>
    <property type="match status" value="1"/>
</dbReference>
<protein>
    <recommendedName>
        <fullName evidence="11">Pseudouridine synthase</fullName>
    </recommendedName>
</protein>
<feature type="domain" description="S-adenosylmethionine-dependent methyltransferase" evidence="7">
    <location>
        <begin position="307"/>
        <end position="466"/>
    </location>
</feature>
<proteinExistence type="predicted"/>
<evidence type="ECO:0000256" key="6">
    <source>
        <dbReference type="SAM" id="MobiDB-lite"/>
    </source>
</evidence>
<reference evidence="9 10" key="1">
    <citation type="submission" date="2016-05" db="EMBL/GenBank/DDBJ databases">
        <title>Genomic and physiological characterization of Planctopirus sp. isolated from fresh water lake.</title>
        <authorList>
            <person name="Subhash Y."/>
            <person name="Ramana C."/>
        </authorList>
    </citation>
    <scope>NUCLEOTIDE SEQUENCE [LARGE SCALE GENOMIC DNA]</scope>
    <source>
        <strain evidence="9 10">JC280</strain>
    </source>
</reference>
<dbReference type="AlphaFoldDB" id="A0A1C3E6S1"/>
<comment type="caution">
    <text evidence="9">The sequence shown here is derived from an EMBL/GenBank/DDBJ whole genome shotgun (WGS) entry which is preliminary data.</text>
</comment>
<evidence type="ECO:0000256" key="1">
    <source>
        <dbReference type="ARBA" id="ARBA00004496"/>
    </source>
</evidence>
<keyword evidence="4" id="KW-0808">Transferase</keyword>
<dbReference type="Gene3D" id="3.40.50.150">
    <property type="entry name" value="Vaccinia Virus protein VP39"/>
    <property type="match status" value="1"/>
</dbReference>
<evidence type="ECO:0000256" key="5">
    <source>
        <dbReference type="ARBA" id="ARBA00022691"/>
    </source>
</evidence>
<feature type="domain" description="RlmI-like PUA" evidence="8">
    <location>
        <begin position="147"/>
        <end position="199"/>
    </location>
</feature>
<dbReference type="GO" id="GO:0032259">
    <property type="term" value="P:methylation"/>
    <property type="evidence" value="ECO:0007669"/>
    <property type="project" value="UniProtKB-KW"/>
</dbReference>
<dbReference type="GO" id="GO:0008168">
    <property type="term" value="F:methyltransferase activity"/>
    <property type="evidence" value="ECO:0007669"/>
    <property type="project" value="UniProtKB-KW"/>
</dbReference>
<evidence type="ECO:0000259" key="7">
    <source>
        <dbReference type="Pfam" id="PF10672"/>
    </source>
</evidence>
<name>A0A1C3E6S1_9PLAN</name>
<evidence type="ECO:0000256" key="2">
    <source>
        <dbReference type="ARBA" id="ARBA00022490"/>
    </source>
</evidence>
<dbReference type="InterPro" id="IPR019614">
    <property type="entry name" value="SAM-dep_methyl-trfase"/>
</dbReference>
<dbReference type="RefSeq" id="WP_068850748.1">
    <property type="nucleotide sequence ID" value="NZ_LYDR01000150.1"/>
</dbReference>
<accession>A0A1C3E6S1</accession>
<sequence length="552" mass="60498">MENSPNPRRSAAKRPAQGQSYPKSSRRPATNQPPAGDDGAEKRGESARNRRGDHAPQGDNRAAGGRRYGTSSRGPDARSRGPASRNPATGEFPAHETSNAKSVRQRRAQIDSGSEVQRRLALYSPEMLSPRPLTADKIPVIVARSPSRHPYYFRKMLVSGIKAAQPGDLVKVVLEESQQTLGYGLYNPRAEMTVRMLTRGDQIPDEAWWKSKLEAAVKFRTETLGLEQQGNVYRLVHAEGDGLPGLMVDRYGDVLSVEAFNLGMYQRAESILDLLAACTGAKHGILRPGAYAAQLEGFDADPFGSENAPESVQVVENGVKYEVQFEDGHKTGFFCDQRQNRARVAELAAGQRVLDLCCYSGGFALSAAVAGAKSVHGVDLDEAAIAVAKKNAKLNKVQIEWAHADIFAWMREAQKQGQQWDIVVLDPPKLIRTRDDYEDGRKKYFDMNRLAASLVAPGGMLITCSCSGLLSSADFTRVTGYAIDNAGRSARLCEQTGAGPDHPVHVRCPESLYLKVNWYWFDEAPVTKSAHLPEDLMEDFTGESDSLTDSDD</sequence>
<dbReference type="PANTHER" id="PTHR42873:SF1">
    <property type="entry name" value="S-ADENOSYLMETHIONINE-DEPENDENT METHYLTRANSFERASE DOMAIN-CONTAINING PROTEIN"/>
    <property type="match status" value="1"/>
</dbReference>
<dbReference type="GO" id="GO:0003723">
    <property type="term" value="F:RNA binding"/>
    <property type="evidence" value="ECO:0007669"/>
    <property type="project" value="InterPro"/>
</dbReference>
<gene>
    <name evidence="9" type="ORF">A6X21_10650</name>
</gene>
<dbReference type="Proteomes" id="UP000094828">
    <property type="component" value="Unassembled WGS sequence"/>
</dbReference>
<comment type="subcellular location">
    <subcellularLocation>
        <location evidence="1">Cytoplasm</location>
    </subcellularLocation>
</comment>
<evidence type="ECO:0000259" key="8">
    <source>
        <dbReference type="Pfam" id="PF17785"/>
    </source>
</evidence>
<feature type="compositionally biased region" description="Polar residues" evidence="6">
    <location>
        <begin position="17"/>
        <end position="33"/>
    </location>
</feature>
<evidence type="ECO:0000256" key="3">
    <source>
        <dbReference type="ARBA" id="ARBA00022603"/>
    </source>
</evidence>
<dbReference type="EMBL" id="LYDR01000150">
    <property type="protein sequence ID" value="ODA28942.1"/>
    <property type="molecule type" value="Genomic_DNA"/>
</dbReference>
<dbReference type="OrthoDB" id="9805492at2"/>
<dbReference type="Pfam" id="PF17785">
    <property type="entry name" value="PUA_3"/>
    <property type="match status" value="1"/>
</dbReference>
<organism evidence="9 10">
    <name type="scientific">Planctopirus hydrillae</name>
    <dbReference type="NCBI Taxonomy" id="1841610"/>
    <lineage>
        <taxon>Bacteria</taxon>
        <taxon>Pseudomonadati</taxon>
        <taxon>Planctomycetota</taxon>
        <taxon>Planctomycetia</taxon>
        <taxon>Planctomycetales</taxon>
        <taxon>Planctomycetaceae</taxon>
        <taxon>Planctopirus</taxon>
    </lineage>
</organism>
<dbReference type="InterPro" id="IPR036974">
    <property type="entry name" value="PUA_sf"/>
</dbReference>
<dbReference type="Gene3D" id="2.30.130.10">
    <property type="entry name" value="PUA domain"/>
    <property type="match status" value="1"/>
</dbReference>
<evidence type="ECO:0000313" key="9">
    <source>
        <dbReference type="EMBL" id="ODA28942.1"/>
    </source>
</evidence>
<feature type="region of interest" description="Disordered" evidence="6">
    <location>
        <begin position="1"/>
        <end position="115"/>
    </location>
</feature>
<dbReference type="InterPro" id="IPR029063">
    <property type="entry name" value="SAM-dependent_MTases_sf"/>
</dbReference>
<dbReference type="PANTHER" id="PTHR42873">
    <property type="entry name" value="RIBOSOMAL RNA LARGE SUBUNIT METHYLTRANSFERASE"/>
    <property type="match status" value="1"/>
</dbReference>